<accession>A0AAU2A8Q2</accession>
<gene>
    <name evidence="1" type="ORF">OHA22_31695</name>
</gene>
<sequence length="134" mass="14198">MTLPEVVLDDTTVRALFEPKNPANQAVTQFYVEASFGHGRMVAPALCLVIADLAAEGAAGHATSRRFLTVEAFDSEAVTDGVRLVEDGYTWSASQAIRAARPTAERPDGRVVLTLTPDAYEDAGVIAVHPDGTA</sequence>
<proteinExistence type="predicted"/>
<reference evidence="1" key="1">
    <citation type="submission" date="2022-10" db="EMBL/GenBank/DDBJ databases">
        <title>The complete genomes of actinobacterial strains from the NBC collection.</title>
        <authorList>
            <person name="Joergensen T.S."/>
            <person name="Alvarez Arevalo M."/>
            <person name="Sterndorff E.B."/>
            <person name="Faurdal D."/>
            <person name="Vuksanovic O."/>
            <person name="Mourched A.-S."/>
            <person name="Charusanti P."/>
            <person name="Shaw S."/>
            <person name="Blin K."/>
            <person name="Weber T."/>
        </authorList>
    </citation>
    <scope>NUCLEOTIDE SEQUENCE</scope>
    <source>
        <strain evidence="1">NBC_00093</strain>
    </source>
</reference>
<dbReference type="EMBL" id="CP108222">
    <property type="protein sequence ID" value="WTT19765.1"/>
    <property type="molecule type" value="Genomic_DNA"/>
</dbReference>
<dbReference type="AlphaFoldDB" id="A0AAU2A8Q2"/>
<protein>
    <submittedName>
        <fullName evidence="1">Uncharacterized protein</fullName>
    </submittedName>
</protein>
<evidence type="ECO:0000313" key="1">
    <source>
        <dbReference type="EMBL" id="WTT19765.1"/>
    </source>
</evidence>
<name>A0AAU2A8Q2_9ACTN</name>
<organism evidence="1">
    <name type="scientific">Streptomyces sp. NBC_00093</name>
    <dbReference type="NCBI Taxonomy" id="2975649"/>
    <lineage>
        <taxon>Bacteria</taxon>
        <taxon>Bacillati</taxon>
        <taxon>Actinomycetota</taxon>
        <taxon>Actinomycetes</taxon>
        <taxon>Kitasatosporales</taxon>
        <taxon>Streptomycetaceae</taxon>
        <taxon>Streptomyces</taxon>
    </lineage>
</organism>